<evidence type="ECO:0000256" key="1">
    <source>
        <dbReference type="SAM" id="MobiDB-lite"/>
    </source>
</evidence>
<sequence length="144" mass="16909">MVDRVKPAGDADHHGDDRQGVKKRREHRRRQTERQRQQHLGADIQQQLGKHEQQQLLHKVDAGHHKDQQQQHFEIIGDFFTDVRRAGHADGDRLQRQQAAGLQRVALKRHRQGEDKFRHQQPAGGEGAYQEKDQRINRQKYQDG</sequence>
<feature type="compositionally biased region" description="Basic residues" evidence="1">
    <location>
        <begin position="21"/>
        <end position="31"/>
    </location>
</feature>
<reference evidence="2 3" key="1">
    <citation type="submission" date="2018-12" db="EMBL/GenBank/DDBJ databases">
        <authorList>
            <consortium name="Pathogen Informatics"/>
        </authorList>
    </citation>
    <scope>NUCLEOTIDE SEQUENCE [LARGE SCALE GENOMIC DNA]</scope>
    <source>
        <strain evidence="2 3">NCTC9419</strain>
    </source>
</reference>
<evidence type="ECO:0000313" key="3">
    <source>
        <dbReference type="Proteomes" id="UP000271603"/>
    </source>
</evidence>
<feature type="compositionally biased region" description="Basic and acidic residues" evidence="1">
    <location>
        <begin position="1"/>
        <end position="20"/>
    </location>
</feature>
<feature type="region of interest" description="Disordered" evidence="1">
    <location>
        <begin position="91"/>
        <end position="144"/>
    </location>
</feature>
<feature type="compositionally biased region" description="Basic and acidic residues" evidence="1">
    <location>
        <begin position="129"/>
        <end position="144"/>
    </location>
</feature>
<dbReference type="Proteomes" id="UP000271603">
    <property type="component" value="Chromosome"/>
</dbReference>
<dbReference type="EMBL" id="LR134155">
    <property type="protein sequence ID" value="VEA74018.1"/>
    <property type="molecule type" value="Genomic_DNA"/>
</dbReference>
<evidence type="ECO:0000313" key="2">
    <source>
        <dbReference type="EMBL" id="VEA74018.1"/>
    </source>
</evidence>
<protein>
    <submittedName>
        <fullName evidence="2">Uncharacterized protein</fullName>
    </submittedName>
</protein>
<gene>
    <name evidence="2" type="ORF">NCTC9419_05659</name>
</gene>
<name>A0A3S4GPR8_SERRU</name>
<feature type="compositionally biased region" description="Low complexity" evidence="1">
    <location>
        <begin position="96"/>
        <end position="105"/>
    </location>
</feature>
<dbReference type="AlphaFoldDB" id="A0A3S4GPR8"/>
<proteinExistence type="predicted"/>
<accession>A0A3S4GPR8</accession>
<feature type="region of interest" description="Disordered" evidence="1">
    <location>
        <begin position="1"/>
        <end position="53"/>
    </location>
</feature>
<organism evidence="2 3">
    <name type="scientific">Serratia rubidaea</name>
    <name type="common">Serratia marinorubra</name>
    <dbReference type="NCBI Taxonomy" id="61652"/>
    <lineage>
        <taxon>Bacteria</taxon>
        <taxon>Pseudomonadati</taxon>
        <taxon>Pseudomonadota</taxon>
        <taxon>Gammaproteobacteria</taxon>
        <taxon>Enterobacterales</taxon>
        <taxon>Yersiniaceae</taxon>
        <taxon>Serratia</taxon>
    </lineage>
</organism>